<protein>
    <submittedName>
        <fullName evidence="1">DUF2190 family protein</fullName>
    </submittedName>
</protein>
<accession>A0ABU2HS30</accession>
<reference evidence="2" key="1">
    <citation type="submission" date="2023-07" db="EMBL/GenBank/DDBJ databases">
        <title>Paracoccus sp. MBLB3053 whole genome sequence.</title>
        <authorList>
            <person name="Hwang C.Y."/>
            <person name="Cho E.-S."/>
            <person name="Seo M.-J."/>
        </authorList>
    </citation>
    <scope>NUCLEOTIDE SEQUENCE [LARGE SCALE GENOMIC DNA]</scope>
    <source>
        <strain evidence="2">MBLB3053</strain>
    </source>
</reference>
<dbReference type="RefSeq" id="WP_311159524.1">
    <property type="nucleotide sequence ID" value="NZ_JAVQLW010000001.1"/>
</dbReference>
<organism evidence="1 2">
    <name type="scientific">Paracoccus aurantius</name>
    <dbReference type="NCBI Taxonomy" id="3073814"/>
    <lineage>
        <taxon>Bacteria</taxon>
        <taxon>Pseudomonadati</taxon>
        <taxon>Pseudomonadota</taxon>
        <taxon>Alphaproteobacteria</taxon>
        <taxon>Rhodobacterales</taxon>
        <taxon>Paracoccaceae</taxon>
        <taxon>Paracoccus</taxon>
    </lineage>
</organism>
<evidence type="ECO:0000313" key="2">
    <source>
        <dbReference type="Proteomes" id="UP001269144"/>
    </source>
</evidence>
<proteinExistence type="predicted"/>
<dbReference type="EMBL" id="JAVQLW010000001">
    <property type="protein sequence ID" value="MDS9467345.1"/>
    <property type="molecule type" value="Genomic_DNA"/>
</dbReference>
<dbReference type="Proteomes" id="UP001269144">
    <property type="component" value="Unassembled WGS sequence"/>
</dbReference>
<gene>
    <name evidence="1" type="ORF">RGQ15_07125</name>
</gene>
<name>A0ABU2HS30_9RHOB</name>
<comment type="caution">
    <text evidence="1">The sequence shown here is derived from an EMBL/GenBank/DDBJ whole genome shotgun (WGS) entry which is preliminary data.</text>
</comment>
<dbReference type="InterPro" id="IPR011231">
    <property type="entry name" value="Phage_VT1-Sakai_H0018"/>
</dbReference>
<keyword evidence="2" id="KW-1185">Reference proteome</keyword>
<dbReference type="PIRSF" id="PIRSF030771">
    <property type="entry name" value="UCP030771"/>
    <property type="match status" value="1"/>
</dbReference>
<evidence type="ECO:0000313" key="1">
    <source>
        <dbReference type="EMBL" id="MDS9467345.1"/>
    </source>
</evidence>
<dbReference type="Pfam" id="PF09956">
    <property type="entry name" value="Phage_cement_2"/>
    <property type="match status" value="1"/>
</dbReference>
<sequence>MAKNYLQAGEFVTVLAPAALASGDPVLVGAIFGVVQFDADSGDEVELARRGIFDLPKTTGQAWTAGVKVYWDATNSLVTTTASGNTLIGAATAARVAGDTTGTVLLDGTIR</sequence>